<comment type="caution">
    <text evidence="3">The sequence shown here is derived from an EMBL/GenBank/DDBJ whole genome shotgun (WGS) entry which is preliminary data.</text>
</comment>
<accession>A0A235ERG7</accession>
<keyword evidence="4" id="KW-1185">Reference proteome</keyword>
<dbReference type="Gene3D" id="3.30.200.20">
    <property type="entry name" value="Phosphorylase Kinase, domain 1"/>
    <property type="match status" value="1"/>
</dbReference>
<keyword evidence="3" id="KW-0418">Kinase</keyword>
<dbReference type="PANTHER" id="PTHR21064:SF6">
    <property type="entry name" value="AMINOGLYCOSIDE PHOSPHOTRANSFERASE DOMAIN-CONTAINING PROTEIN"/>
    <property type="match status" value="1"/>
</dbReference>
<proteinExistence type="inferred from homology"/>
<dbReference type="Gene3D" id="3.90.1200.10">
    <property type="match status" value="1"/>
</dbReference>
<dbReference type="InterPro" id="IPR050249">
    <property type="entry name" value="Pseudomonas-type_ThrB"/>
</dbReference>
<evidence type="ECO:0000259" key="2">
    <source>
        <dbReference type="Pfam" id="PF01636"/>
    </source>
</evidence>
<evidence type="ECO:0000256" key="1">
    <source>
        <dbReference type="ARBA" id="ARBA00038240"/>
    </source>
</evidence>
<dbReference type="RefSeq" id="WP_094287426.1">
    <property type="nucleotide sequence ID" value="NZ_NOIG01000004.1"/>
</dbReference>
<comment type="similarity">
    <text evidence="1">Belongs to the pseudomonas-type ThrB family.</text>
</comment>
<evidence type="ECO:0000313" key="3">
    <source>
        <dbReference type="EMBL" id="OYD51383.1"/>
    </source>
</evidence>
<name>A0A235ERG7_9BURK</name>
<protein>
    <submittedName>
        <fullName evidence="3">Kinase</fullName>
    </submittedName>
</protein>
<dbReference type="EMBL" id="NOIG01000004">
    <property type="protein sequence ID" value="OYD51383.1"/>
    <property type="molecule type" value="Genomic_DNA"/>
</dbReference>
<feature type="domain" description="Aminoglycoside phosphotransferase" evidence="2">
    <location>
        <begin position="45"/>
        <end position="278"/>
    </location>
</feature>
<gene>
    <name evidence="3" type="ORF">CBY09_06055</name>
</gene>
<dbReference type="AlphaFoldDB" id="A0A235ERG7"/>
<organism evidence="3 4">
    <name type="scientific">Acidovorax kalamii</name>
    <dbReference type="NCBI Taxonomy" id="2004485"/>
    <lineage>
        <taxon>Bacteria</taxon>
        <taxon>Pseudomonadati</taxon>
        <taxon>Pseudomonadota</taxon>
        <taxon>Betaproteobacteria</taxon>
        <taxon>Burkholderiales</taxon>
        <taxon>Comamonadaceae</taxon>
        <taxon>Acidovorax</taxon>
    </lineage>
</organism>
<dbReference type="GO" id="GO:0009088">
    <property type="term" value="P:threonine biosynthetic process"/>
    <property type="evidence" value="ECO:0007669"/>
    <property type="project" value="TreeGrafter"/>
</dbReference>
<dbReference type="InterPro" id="IPR011009">
    <property type="entry name" value="Kinase-like_dom_sf"/>
</dbReference>
<dbReference type="Proteomes" id="UP000215441">
    <property type="component" value="Unassembled WGS sequence"/>
</dbReference>
<reference evidence="3 4" key="1">
    <citation type="submission" date="2017-07" db="EMBL/GenBank/DDBJ databases">
        <title>Acidovorax KNDSW TSA 6 genome sequence and assembly.</title>
        <authorList>
            <person name="Mayilraj S."/>
        </authorList>
    </citation>
    <scope>NUCLEOTIDE SEQUENCE [LARGE SCALE GENOMIC DNA]</scope>
    <source>
        <strain evidence="3 4">KNDSW-TSA6</strain>
    </source>
</reference>
<dbReference type="SUPFAM" id="SSF56112">
    <property type="entry name" value="Protein kinase-like (PK-like)"/>
    <property type="match status" value="1"/>
</dbReference>
<dbReference type="InterPro" id="IPR002575">
    <property type="entry name" value="Aminoglycoside_PTrfase"/>
</dbReference>
<dbReference type="OrthoDB" id="9800774at2"/>
<evidence type="ECO:0000313" key="4">
    <source>
        <dbReference type="Proteomes" id="UP000215441"/>
    </source>
</evidence>
<keyword evidence="3" id="KW-0808">Transferase</keyword>
<dbReference type="PANTHER" id="PTHR21064">
    <property type="entry name" value="AMINOGLYCOSIDE PHOSPHOTRANSFERASE DOMAIN-CONTAINING PROTEIN-RELATED"/>
    <property type="match status" value="1"/>
</dbReference>
<sequence>MLSPTSHDLSPIASHTTAAASAVSVWVAQHYGLPVQQCYLIRRNLNDNYAVRATDGSRYVARLCAIRPRGPFNVDFEVALLAHLHAQGVGVATPVLAANGAASVTLPFPEGPRALVLFRHCDGAVPDTPEELHLTGATLAQIHSAAQSFTGPASRYVLDGHHLAGRTLDYLAAHPEIDPSVLDAYRQLIERLLSELAEVEGTLTRVMCHGDTHGFNNHVTTDADGVQRAAFFDFDDAGPGFLTYDLCVWLWSNLPRKAPMEPDDALLKRWQQYLAGYRAGGGLVTDADLAALPLFVQLRHLWNMGEGVARIHHWGANMMSADWIKKQLDVMAAWARLQLPSA</sequence>
<dbReference type="Pfam" id="PF01636">
    <property type="entry name" value="APH"/>
    <property type="match status" value="1"/>
</dbReference>
<dbReference type="GO" id="GO:0004413">
    <property type="term" value="F:homoserine kinase activity"/>
    <property type="evidence" value="ECO:0007669"/>
    <property type="project" value="TreeGrafter"/>
</dbReference>